<feature type="domain" description="NodB homology" evidence="3">
    <location>
        <begin position="1"/>
        <end position="167"/>
    </location>
</feature>
<dbReference type="GO" id="GO:0005975">
    <property type="term" value="P:carbohydrate metabolic process"/>
    <property type="evidence" value="ECO:0007669"/>
    <property type="project" value="InterPro"/>
</dbReference>
<reference evidence="4" key="1">
    <citation type="submission" date="2019-08" db="EMBL/GenBank/DDBJ databases">
        <authorList>
            <person name="Kucharzyk K."/>
            <person name="Murdoch R.W."/>
            <person name="Higgins S."/>
            <person name="Loffler F."/>
        </authorList>
    </citation>
    <scope>NUCLEOTIDE SEQUENCE</scope>
</reference>
<organism evidence="4">
    <name type="scientific">bioreactor metagenome</name>
    <dbReference type="NCBI Taxonomy" id="1076179"/>
    <lineage>
        <taxon>unclassified sequences</taxon>
        <taxon>metagenomes</taxon>
        <taxon>ecological metagenomes</taxon>
    </lineage>
</organism>
<evidence type="ECO:0000256" key="1">
    <source>
        <dbReference type="ARBA" id="ARBA00004613"/>
    </source>
</evidence>
<keyword evidence="2" id="KW-0732">Signal</keyword>
<accession>A0A645FLP8</accession>
<protein>
    <recommendedName>
        <fullName evidence="3">NodB homology domain-containing protein</fullName>
    </recommendedName>
</protein>
<dbReference type="AlphaFoldDB" id="A0A645FLP8"/>
<dbReference type="Pfam" id="PF01522">
    <property type="entry name" value="Polysacc_deac_1"/>
    <property type="match status" value="1"/>
</dbReference>
<comment type="caution">
    <text evidence="4">The sequence shown here is derived from an EMBL/GenBank/DDBJ whole genome shotgun (WGS) entry which is preliminary data.</text>
</comment>
<evidence type="ECO:0000313" key="4">
    <source>
        <dbReference type="EMBL" id="MPN14596.1"/>
    </source>
</evidence>
<sequence length="167" mass="19005">MIITFDDGYEDNYRTALPILEKYRFKATVFIISDAVGQPGYLTWEQIKAMQGRQTEIGSHTAGHVALAETGYQEKSRQFRKSKQVLEQQLGTPVEFLAYPFGSYDADVFPLLQEAGYRGACTGIPGFNRLDQEAFTLRRISVPRPKFGLLEFKLRLIRANIYSRLGI</sequence>
<evidence type="ECO:0000256" key="2">
    <source>
        <dbReference type="ARBA" id="ARBA00022729"/>
    </source>
</evidence>
<dbReference type="InterPro" id="IPR002509">
    <property type="entry name" value="NODB_dom"/>
</dbReference>
<dbReference type="InterPro" id="IPR011330">
    <property type="entry name" value="Glyco_hydro/deAcase_b/a-brl"/>
</dbReference>
<dbReference type="InterPro" id="IPR051398">
    <property type="entry name" value="Polysacch_Deacetylase"/>
</dbReference>
<dbReference type="PANTHER" id="PTHR34216">
    <property type="match status" value="1"/>
</dbReference>
<dbReference type="Gene3D" id="3.20.20.370">
    <property type="entry name" value="Glycoside hydrolase/deacetylase"/>
    <property type="match status" value="1"/>
</dbReference>
<dbReference type="PROSITE" id="PS51677">
    <property type="entry name" value="NODB"/>
    <property type="match status" value="1"/>
</dbReference>
<gene>
    <name evidence="4" type="ORF">SDC9_161923</name>
</gene>
<name>A0A645FLP8_9ZZZZ</name>
<dbReference type="GO" id="GO:0016810">
    <property type="term" value="F:hydrolase activity, acting on carbon-nitrogen (but not peptide) bonds"/>
    <property type="evidence" value="ECO:0007669"/>
    <property type="project" value="InterPro"/>
</dbReference>
<dbReference type="EMBL" id="VSSQ01061229">
    <property type="protein sequence ID" value="MPN14596.1"/>
    <property type="molecule type" value="Genomic_DNA"/>
</dbReference>
<dbReference type="GO" id="GO:0005576">
    <property type="term" value="C:extracellular region"/>
    <property type="evidence" value="ECO:0007669"/>
    <property type="project" value="UniProtKB-SubCell"/>
</dbReference>
<comment type="subcellular location">
    <subcellularLocation>
        <location evidence="1">Secreted</location>
    </subcellularLocation>
</comment>
<dbReference type="SUPFAM" id="SSF88713">
    <property type="entry name" value="Glycoside hydrolase/deacetylase"/>
    <property type="match status" value="1"/>
</dbReference>
<dbReference type="PANTHER" id="PTHR34216:SF3">
    <property type="entry name" value="POLY-BETA-1,6-N-ACETYL-D-GLUCOSAMINE N-DEACETYLASE"/>
    <property type="match status" value="1"/>
</dbReference>
<evidence type="ECO:0000259" key="3">
    <source>
        <dbReference type="PROSITE" id="PS51677"/>
    </source>
</evidence>
<dbReference type="CDD" id="cd10918">
    <property type="entry name" value="CE4_NodB_like_5s_6s"/>
    <property type="match status" value="1"/>
</dbReference>
<proteinExistence type="predicted"/>